<proteinExistence type="inferred from homology"/>
<dbReference type="SUPFAM" id="SSF55486">
    <property type="entry name" value="Metalloproteases ('zincins'), catalytic domain"/>
    <property type="match status" value="1"/>
</dbReference>
<feature type="domain" description="Peptidase M13 N-terminal" evidence="2">
    <location>
        <begin position="48"/>
        <end position="276"/>
    </location>
</feature>
<dbReference type="InterPro" id="IPR008753">
    <property type="entry name" value="Peptidase_M13_N"/>
</dbReference>
<keyword evidence="4" id="KW-1185">Reference proteome</keyword>
<dbReference type="EMBL" id="KZ350267">
    <property type="protein sequence ID" value="PIO64058.1"/>
    <property type="molecule type" value="Genomic_DNA"/>
</dbReference>
<evidence type="ECO:0000256" key="1">
    <source>
        <dbReference type="ARBA" id="ARBA00007357"/>
    </source>
</evidence>
<dbReference type="GO" id="GO:0004222">
    <property type="term" value="F:metalloendopeptidase activity"/>
    <property type="evidence" value="ECO:0007669"/>
    <property type="project" value="InterPro"/>
</dbReference>
<evidence type="ECO:0000313" key="3">
    <source>
        <dbReference type="EMBL" id="PIO64058.1"/>
    </source>
</evidence>
<dbReference type="AlphaFoldDB" id="A0A2G9U1N3"/>
<evidence type="ECO:0000313" key="4">
    <source>
        <dbReference type="Proteomes" id="UP000230423"/>
    </source>
</evidence>
<dbReference type="GO" id="GO:0006508">
    <property type="term" value="P:proteolysis"/>
    <property type="evidence" value="ECO:0007669"/>
    <property type="project" value="InterPro"/>
</dbReference>
<dbReference type="PROSITE" id="PS51885">
    <property type="entry name" value="NEPRILYSIN"/>
    <property type="match status" value="1"/>
</dbReference>
<organism evidence="3 4">
    <name type="scientific">Teladorsagia circumcincta</name>
    <name type="common">Brown stomach worm</name>
    <name type="synonym">Ostertagia circumcincta</name>
    <dbReference type="NCBI Taxonomy" id="45464"/>
    <lineage>
        <taxon>Eukaryota</taxon>
        <taxon>Metazoa</taxon>
        <taxon>Ecdysozoa</taxon>
        <taxon>Nematoda</taxon>
        <taxon>Chromadorea</taxon>
        <taxon>Rhabditida</taxon>
        <taxon>Rhabditina</taxon>
        <taxon>Rhabditomorpha</taxon>
        <taxon>Strongyloidea</taxon>
        <taxon>Trichostrongylidae</taxon>
        <taxon>Teladorsagia</taxon>
    </lineage>
</organism>
<evidence type="ECO:0000259" key="2">
    <source>
        <dbReference type="Pfam" id="PF05649"/>
    </source>
</evidence>
<dbReference type="Proteomes" id="UP000230423">
    <property type="component" value="Unassembled WGS sequence"/>
</dbReference>
<gene>
    <name evidence="3" type="ORF">TELCIR_14325</name>
</gene>
<dbReference type="Pfam" id="PF05649">
    <property type="entry name" value="Peptidase_M13_N"/>
    <property type="match status" value="1"/>
</dbReference>
<name>A0A2G9U1N3_TELCI</name>
<dbReference type="Gene3D" id="1.10.1380.10">
    <property type="entry name" value="Neutral endopeptidase , domain2"/>
    <property type="match status" value="1"/>
</dbReference>
<sequence>MQVDFVVIIRTLKALQREHKLCSSTQNMESTSLLRLSYGVWPMVDGDDQWRAKDFDLTSLMIRVNDRLDVLIAHAISLDYKNVSRWLVQFDQARLGLGRNTRDYYLDREKYGKKIEAYRQLLIGRVKLINEYAHLPNNDEKITSDVNEVVELETKIAKIMVADEDRRDFSKMYNLRRLTDMQKLTPMIDWYRYLISIAPYSVHKYIAADPQVLIMDFDYMGRQVLLTIQCWLSYYWLFRLAELLRLTDPRIIANYVFIRFIGTWHGELGERFEDLYQ</sequence>
<dbReference type="InterPro" id="IPR042089">
    <property type="entry name" value="Peptidase_M13_dom_2"/>
</dbReference>
<accession>A0A2G9U1N3</accession>
<reference evidence="3 4" key="1">
    <citation type="submission" date="2015-09" db="EMBL/GenBank/DDBJ databases">
        <title>Draft genome of the parasitic nematode Teladorsagia circumcincta isolate WARC Sus (inbred).</title>
        <authorList>
            <person name="Mitreva M."/>
        </authorList>
    </citation>
    <scope>NUCLEOTIDE SEQUENCE [LARGE SCALE GENOMIC DNA]</scope>
    <source>
        <strain evidence="3 4">S</strain>
    </source>
</reference>
<protein>
    <recommendedName>
        <fullName evidence="2">Peptidase M13 N-terminal domain-containing protein</fullName>
    </recommendedName>
</protein>
<feature type="non-terminal residue" evidence="3">
    <location>
        <position position="277"/>
    </location>
</feature>
<dbReference type="OrthoDB" id="5845958at2759"/>
<dbReference type="InterPro" id="IPR000718">
    <property type="entry name" value="Peptidase_M13"/>
</dbReference>
<comment type="similarity">
    <text evidence="1">Belongs to the peptidase M13 family.</text>
</comment>